<protein>
    <submittedName>
        <fullName evidence="1">Uncharacterized protein</fullName>
    </submittedName>
</protein>
<dbReference type="OrthoDB" id="3199698at2759"/>
<dbReference type="Proteomes" id="UP000054018">
    <property type="component" value="Unassembled WGS sequence"/>
</dbReference>
<organism evidence="1 2">
    <name type="scientific">Pisolithus microcarpus 441</name>
    <dbReference type="NCBI Taxonomy" id="765257"/>
    <lineage>
        <taxon>Eukaryota</taxon>
        <taxon>Fungi</taxon>
        <taxon>Dikarya</taxon>
        <taxon>Basidiomycota</taxon>
        <taxon>Agaricomycotina</taxon>
        <taxon>Agaricomycetes</taxon>
        <taxon>Agaricomycetidae</taxon>
        <taxon>Boletales</taxon>
        <taxon>Sclerodermatineae</taxon>
        <taxon>Pisolithaceae</taxon>
        <taxon>Pisolithus</taxon>
    </lineage>
</organism>
<dbReference type="AlphaFoldDB" id="A0A0C9ZGY5"/>
<dbReference type="STRING" id="765257.A0A0C9ZGY5"/>
<evidence type="ECO:0000313" key="2">
    <source>
        <dbReference type="Proteomes" id="UP000054018"/>
    </source>
</evidence>
<evidence type="ECO:0000313" key="1">
    <source>
        <dbReference type="EMBL" id="KIK19243.1"/>
    </source>
</evidence>
<gene>
    <name evidence="1" type="ORF">PISMIDRAFT_108012</name>
</gene>
<reference evidence="2" key="2">
    <citation type="submission" date="2015-01" db="EMBL/GenBank/DDBJ databases">
        <title>Evolutionary Origins and Diversification of the Mycorrhizal Mutualists.</title>
        <authorList>
            <consortium name="DOE Joint Genome Institute"/>
            <consortium name="Mycorrhizal Genomics Consortium"/>
            <person name="Kohler A."/>
            <person name="Kuo A."/>
            <person name="Nagy L.G."/>
            <person name="Floudas D."/>
            <person name="Copeland A."/>
            <person name="Barry K.W."/>
            <person name="Cichocki N."/>
            <person name="Veneault-Fourrey C."/>
            <person name="LaButti K."/>
            <person name="Lindquist E.A."/>
            <person name="Lipzen A."/>
            <person name="Lundell T."/>
            <person name="Morin E."/>
            <person name="Murat C."/>
            <person name="Riley R."/>
            <person name="Ohm R."/>
            <person name="Sun H."/>
            <person name="Tunlid A."/>
            <person name="Henrissat B."/>
            <person name="Grigoriev I.V."/>
            <person name="Hibbett D.S."/>
            <person name="Martin F."/>
        </authorList>
    </citation>
    <scope>NUCLEOTIDE SEQUENCE [LARGE SCALE GENOMIC DNA]</scope>
    <source>
        <strain evidence="2">441</strain>
    </source>
</reference>
<accession>A0A0C9ZGY5</accession>
<reference evidence="1 2" key="1">
    <citation type="submission" date="2014-04" db="EMBL/GenBank/DDBJ databases">
        <authorList>
            <consortium name="DOE Joint Genome Institute"/>
            <person name="Kuo A."/>
            <person name="Kohler A."/>
            <person name="Costa M.D."/>
            <person name="Nagy L.G."/>
            <person name="Floudas D."/>
            <person name="Copeland A."/>
            <person name="Barry K.W."/>
            <person name="Cichocki N."/>
            <person name="Veneault-Fourrey C."/>
            <person name="LaButti K."/>
            <person name="Lindquist E.A."/>
            <person name="Lipzen A."/>
            <person name="Lundell T."/>
            <person name="Morin E."/>
            <person name="Murat C."/>
            <person name="Sun H."/>
            <person name="Tunlid A."/>
            <person name="Henrissat B."/>
            <person name="Grigoriev I.V."/>
            <person name="Hibbett D.S."/>
            <person name="Martin F."/>
            <person name="Nordberg H.P."/>
            <person name="Cantor M.N."/>
            <person name="Hua S.X."/>
        </authorList>
    </citation>
    <scope>NUCLEOTIDE SEQUENCE [LARGE SCALE GENOMIC DNA]</scope>
    <source>
        <strain evidence="1 2">441</strain>
    </source>
</reference>
<keyword evidence="2" id="KW-1185">Reference proteome</keyword>
<sequence length="92" mass="10535">MPSYCNNLDENNTLQCCHDHTEMLVTEFSLAALWDEYGIVGELIPFTKLIAPDLLHQIIKGAFKDHLVEWVEKYLCHTYGDAHANEILDDIS</sequence>
<dbReference type="HOGENOM" id="CLU_170518_0_0_1"/>
<dbReference type="EMBL" id="KN833788">
    <property type="protein sequence ID" value="KIK19243.1"/>
    <property type="molecule type" value="Genomic_DNA"/>
</dbReference>
<dbReference type="Pfam" id="PF18759">
    <property type="entry name" value="Plavaka"/>
    <property type="match status" value="1"/>
</dbReference>
<dbReference type="InterPro" id="IPR041078">
    <property type="entry name" value="Plavaka"/>
</dbReference>
<name>A0A0C9ZGY5_9AGAM</name>
<proteinExistence type="predicted"/>